<keyword evidence="5" id="KW-0031">Aminopeptidase</keyword>
<evidence type="ECO:0000313" key="6">
    <source>
        <dbReference type="Proteomes" id="UP001049518"/>
    </source>
</evidence>
<dbReference type="InterPro" id="IPR029058">
    <property type="entry name" value="AB_hydrolase_fold"/>
</dbReference>
<evidence type="ECO:0000256" key="3">
    <source>
        <dbReference type="ARBA" id="ARBA00022801"/>
    </source>
</evidence>
<dbReference type="GO" id="GO:0004177">
    <property type="term" value="F:aminopeptidase activity"/>
    <property type="evidence" value="ECO:0007669"/>
    <property type="project" value="UniProtKB-KW"/>
</dbReference>
<evidence type="ECO:0000313" key="5">
    <source>
        <dbReference type="EMBL" id="QXJ26422.1"/>
    </source>
</evidence>
<accession>A0ABX8R8W5</accession>
<evidence type="ECO:0000256" key="1">
    <source>
        <dbReference type="ARBA" id="ARBA00022670"/>
    </source>
</evidence>
<dbReference type="PANTHER" id="PTHR11010">
    <property type="entry name" value="PROTEASE S28 PRO-X CARBOXYPEPTIDASE-RELATED"/>
    <property type="match status" value="1"/>
</dbReference>
<keyword evidence="1" id="KW-0645">Protease</keyword>
<dbReference type="Gene3D" id="3.40.50.1820">
    <property type="entry name" value="alpha/beta hydrolase"/>
    <property type="match status" value="1"/>
</dbReference>
<dbReference type="PANTHER" id="PTHR11010:SF38">
    <property type="entry name" value="LYSOSOMAL PRO-X CARBOXYPEPTIDASE"/>
    <property type="match status" value="1"/>
</dbReference>
<keyword evidence="6" id="KW-1185">Reference proteome</keyword>
<dbReference type="Pfam" id="PF05576">
    <property type="entry name" value="Peptidase_S37"/>
    <property type="match status" value="1"/>
</dbReference>
<name>A0ABX8R8W5_9ACTN</name>
<protein>
    <submittedName>
        <fullName evidence="5">Aminopeptidase</fullName>
    </submittedName>
</protein>
<dbReference type="EMBL" id="CP059572">
    <property type="protein sequence ID" value="QXJ26422.1"/>
    <property type="molecule type" value="Genomic_DNA"/>
</dbReference>
<dbReference type="InterPro" id="IPR008761">
    <property type="entry name" value="Peptidase_S37"/>
</dbReference>
<proteinExistence type="predicted"/>
<dbReference type="SUPFAM" id="SSF53474">
    <property type="entry name" value="alpha/beta-Hydrolases"/>
    <property type="match status" value="1"/>
</dbReference>
<organism evidence="5 6">
    <name type="scientific">Actinomadura graeca</name>
    <dbReference type="NCBI Taxonomy" id="2750812"/>
    <lineage>
        <taxon>Bacteria</taxon>
        <taxon>Bacillati</taxon>
        <taxon>Actinomycetota</taxon>
        <taxon>Actinomycetes</taxon>
        <taxon>Streptosporangiales</taxon>
        <taxon>Thermomonosporaceae</taxon>
        <taxon>Actinomadura</taxon>
    </lineage>
</organism>
<keyword evidence="3" id="KW-0378">Hydrolase</keyword>
<sequence>MRRVSTGAMALLLAAGLTGTGATAAQATATARTDTVRAVPGGVGGHLPTRDRTGLAQADDILVQLKAIPGMQVTEKTSTLPGYRWFWLTYRQPVDHHDPKGKWFEQRIMLQHKSADRPMVLYTSGYNTPETMFTSEPTSLIDGNQISVEYRYFTPSRPEPADWTKDTIWQAATDEHRLIGALKKIYKARWISTGASKGGMTAVYHKRFYPRDVDGSVVYVAPNDVDNDQDRAYDRFFQTVGTDPQCRAHVKALAREILKRRPAMLARFKDAAAKNGWTFGILKTPDRAFENSVMDYEWAFWQYSLQSDCPALPAVDASDDALYGSLDAISGLSFYTDQGLAQYIPYFYQAGTQLGWPTPQFTHLRPLLRYESSYQPRTYVPADIPMRFDRGKAMRDIDRWVREHGSRLLFVYGGNDPWGSEPFRLGKGSRDSAVLTAPGMNHSGRLIARLDADDKADAIADLQRWADVKPGARALTAPPADDVLQLQRPPL</sequence>
<dbReference type="Proteomes" id="UP001049518">
    <property type="component" value="Chromosome"/>
</dbReference>
<feature type="chain" id="PRO_5046917194" evidence="4">
    <location>
        <begin position="25"/>
        <end position="491"/>
    </location>
</feature>
<gene>
    <name evidence="5" type="ORF">AGRA3207_001848</name>
</gene>
<feature type="signal peptide" evidence="4">
    <location>
        <begin position="1"/>
        <end position="24"/>
    </location>
</feature>
<keyword evidence="2 4" id="KW-0732">Signal</keyword>
<evidence type="ECO:0000256" key="4">
    <source>
        <dbReference type="SAM" id="SignalP"/>
    </source>
</evidence>
<reference evidence="5" key="1">
    <citation type="submission" date="2020-07" db="EMBL/GenBank/DDBJ databases">
        <authorList>
            <person name="Tarantini F.S."/>
            <person name="Hong K.W."/>
            <person name="Chan K.G."/>
        </authorList>
    </citation>
    <scope>NUCLEOTIDE SEQUENCE</scope>
    <source>
        <strain evidence="5">32-07</strain>
    </source>
</reference>
<evidence type="ECO:0000256" key="2">
    <source>
        <dbReference type="ARBA" id="ARBA00022729"/>
    </source>
</evidence>